<accession>A0ABW5DS39</accession>
<sequence>MKQSTVLSTTLHGLLMVVVIWGLPFVKRPELDVPPSIQVDVITVSDMPNAAPNNQNQSKTPPTPTPTPPKDEPPPKPELLAPTPPEAPPQPPKPQEPPPPQPPAPKPPEPVPQPPVPKPPEPKPPEPKPVEPPKPDPVPTPKPPEPKPVEKPPEKPPEKKPDPKPPEPKPTPKPPEPKKDDFFDMMNNAVKDNKPAPKPTPTPPKPVAGPPQQQVAQGTPSAPKSSGPSNPDRPLSRSEQNGVREAIQPCWSFDGGTAGSGSMQIEVRIFLERDSTIKGAELVDPSIVNRSPAYRAAAMAALRATKNPRCNKLPVTLGEFNSMVLNFDPKDMGM</sequence>
<feature type="compositionally biased region" description="Pro residues" evidence="1">
    <location>
        <begin position="82"/>
        <end position="119"/>
    </location>
</feature>
<comment type="caution">
    <text evidence="2">The sequence shown here is derived from an EMBL/GenBank/DDBJ whole genome shotgun (WGS) entry which is preliminary data.</text>
</comment>
<feature type="region of interest" description="Disordered" evidence="1">
    <location>
        <begin position="47"/>
        <end position="242"/>
    </location>
</feature>
<evidence type="ECO:0000313" key="3">
    <source>
        <dbReference type="Proteomes" id="UP001597295"/>
    </source>
</evidence>
<organism evidence="2 3">
    <name type="scientific">Lacibacterium aquatile</name>
    <dbReference type="NCBI Taxonomy" id="1168082"/>
    <lineage>
        <taxon>Bacteria</taxon>
        <taxon>Pseudomonadati</taxon>
        <taxon>Pseudomonadota</taxon>
        <taxon>Alphaproteobacteria</taxon>
        <taxon>Rhodospirillales</taxon>
        <taxon>Rhodospirillaceae</taxon>
    </lineage>
</organism>
<dbReference type="Gene3D" id="3.30.1150.10">
    <property type="match status" value="1"/>
</dbReference>
<evidence type="ECO:0000256" key="1">
    <source>
        <dbReference type="SAM" id="MobiDB-lite"/>
    </source>
</evidence>
<protein>
    <recommendedName>
        <fullName evidence="4">Cell division and transport-associated protein TolA</fullName>
    </recommendedName>
</protein>
<feature type="compositionally biased region" description="Basic and acidic residues" evidence="1">
    <location>
        <begin position="144"/>
        <end position="167"/>
    </location>
</feature>
<feature type="compositionally biased region" description="Basic and acidic residues" evidence="1">
    <location>
        <begin position="120"/>
        <end position="134"/>
    </location>
</feature>
<name>A0ABW5DS39_9PROT</name>
<proteinExistence type="predicted"/>
<keyword evidence="3" id="KW-1185">Reference proteome</keyword>
<feature type="compositionally biased region" description="Pro residues" evidence="1">
    <location>
        <begin position="196"/>
        <end position="209"/>
    </location>
</feature>
<dbReference type="EMBL" id="JBHUIP010000012">
    <property type="protein sequence ID" value="MFD2263630.1"/>
    <property type="molecule type" value="Genomic_DNA"/>
</dbReference>
<dbReference type="PRINTS" id="PR01217">
    <property type="entry name" value="PRICHEXTENSN"/>
</dbReference>
<dbReference type="RefSeq" id="WP_379876654.1">
    <property type="nucleotide sequence ID" value="NZ_JBHUIP010000012.1"/>
</dbReference>
<dbReference type="PRINTS" id="PR00021">
    <property type="entry name" value="PRORICH"/>
</dbReference>
<feature type="compositionally biased region" description="Low complexity" evidence="1">
    <location>
        <begin position="210"/>
        <end position="220"/>
    </location>
</feature>
<evidence type="ECO:0000313" key="2">
    <source>
        <dbReference type="EMBL" id="MFD2263630.1"/>
    </source>
</evidence>
<dbReference type="Proteomes" id="UP001597295">
    <property type="component" value="Unassembled WGS sequence"/>
</dbReference>
<gene>
    <name evidence="2" type="ORF">ACFSM5_12085</name>
</gene>
<reference evidence="3" key="1">
    <citation type="journal article" date="2019" name="Int. J. Syst. Evol. Microbiol.">
        <title>The Global Catalogue of Microorganisms (GCM) 10K type strain sequencing project: providing services to taxonomists for standard genome sequencing and annotation.</title>
        <authorList>
            <consortium name="The Broad Institute Genomics Platform"/>
            <consortium name="The Broad Institute Genome Sequencing Center for Infectious Disease"/>
            <person name="Wu L."/>
            <person name="Ma J."/>
        </authorList>
    </citation>
    <scope>NUCLEOTIDE SEQUENCE [LARGE SCALE GENOMIC DNA]</scope>
    <source>
        <strain evidence="3">CGMCC 1.19062</strain>
    </source>
</reference>
<evidence type="ECO:0008006" key="4">
    <source>
        <dbReference type="Google" id="ProtNLM"/>
    </source>
</evidence>